<dbReference type="HOGENOM" id="CLU_039613_16_2_6"/>
<keyword evidence="4" id="KW-0804">Transcription</keyword>
<dbReference type="InterPro" id="IPR005119">
    <property type="entry name" value="LysR_subst-bd"/>
</dbReference>
<dbReference type="InterPro" id="IPR036388">
    <property type="entry name" value="WH-like_DNA-bd_sf"/>
</dbReference>
<dbReference type="PROSITE" id="PS50931">
    <property type="entry name" value="HTH_LYSR"/>
    <property type="match status" value="1"/>
</dbReference>
<proteinExistence type="inferred from homology"/>
<dbReference type="PANTHER" id="PTHR30537:SF5">
    <property type="entry name" value="HTH-TYPE TRANSCRIPTIONAL ACTIVATOR TTDR-RELATED"/>
    <property type="match status" value="1"/>
</dbReference>
<dbReference type="InterPro" id="IPR036390">
    <property type="entry name" value="WH_DNA-bd_sf"/>
</dbReference>
<keyword evidence="2" id="KW-0805">Transcription regulation</keyword>
<evidence type="ECO:0000256" key="4">
    <source>
        <dbReference type="ARBA" id="ARBA00023163"/>
    </source>
</evidence>
<evidence type="ECO:0000313" key="7">
    <source>
        <dbReference type="Proteomes" id="UP000002704"/>
    </source>
</evidence>
<evidence type="ECO:0000256" key="2">
    <source>
        <dbReference type="ARBA" id="ARBA00023015"/>
    </source>
</evidence>
<sequence>MAKGRPPVRSPLYSFHLTVETTPMDVFQSMRFFIAVAQSGSFTAAAEMPDTNTTNVSKAISALEARLHTRLINRTTRRLALTEAGVRYLERCEKILDDVREADEEAGTAQTLPVGRLKIHTMSAIGNHYVIDAIARYRDIHPTVMFDLTLTNRVPDLLEEGFDMSIVLARDLPDSGFVAQRLGITYSILCASPAYVAKRGLPQTPGELCEHECLRIVNTVMPVENWTFEGPEGMETISIPVSPFHINTADGMTIAIRKGMGIGIQPIASAVDGLRAGTLVRVLPEYRLEELNLFAIYPSRKFVDAKIKTWVEFLKQSIPQLLASDEDIVGKKAV</sequence>
<dbReference type="InterPro" id="IPR000847">
    <property type="entry name" value="LysR_HTH_N"/>
</dbReference>
<gene>
    <name evidence="6" type="ordered locus">Pfl01_2420</name>
</gene>
<dbReference type="CDD" id="cd08422">
    <property type="entry name" value="PBP2_CrgA_like"/>
    <property type="match status" value="1"/>
</dbReference>
<name>Q3KDJ4_PSEPF</name>
<evidence type="ECO:0000259" key="5">
    <source>
        <dbReference type="PROSITE" id="PS50931"/>
    </source>
</evidence>
<dbReference type="Pfam" id="PF00126">
    <property type="entry name" value="HTH_1"/>
    <property type="match status" value="1"/>
</dbReference>
<dbReference type="PANTHER" id="PTHR30537">
    <property type="entry name" value="HTH-TYPE TRANSCRIPTIONAL REGULATOR"/>
    <property type="match status" value="1"/>
</dbReference>
<dbReference type="InterPro" id="IPR058163">
    <property type="entry name" value="LysR-type_TF_proteobact-type"/>
</dbReference>
<dbReference type="KEGG" id="pfo:Pfl01_2420"/>
<dbReference type="GO" id="GO:0003700">
    <property type="term" value="F:DNA-binding transcription factor activity"/>
    <property type="evidence" value="ECO:0007669"/>
    <property type="project" value="InterPro"/>
</dbReference>
<dbReference type="AlphaFoldDB" id="Q3KDJ4"/>
<dbReference type="EMBL" id="CP000094">
    <property type="protein sequence ID" value="ABA74161.1"/>
    <property type="molecule type" value="Genomic_DNA"/>
</dbReference>
<dbReference type="GO" id="GO:0043565">
    <property type="term" value="F:sequence-specific DNA binding"/>
    <property type="evidence" value="ECO:0007669"/>
    <property type="project" value="TreeGrafter"/>
</dbReference>
<protein>
    <submittedName>
        <fullName evidence="6">Putative LysR-family transcriptional regulator</fullName>
    </submittedName>
</protein>
<organism evidence="6 7">
    <name type="scientific">Pseudomonas fluorescens (strain Pf0-1)</name>
    <dbReference type="NCBI Taxonomy" id="205922"/>
    <lineage>
        <taxon>Bacteria</taxon>
        <taxon>Pseudomonadati</taxon>
        <taxon>Pseudomonadota</taxon>
        <taxon>Gammaproteobacteria</taxon>
        <taxon>Pseudomonadales</taxon>
        <taxon>Pseudomonadaceae</taxon>
        <taxon>Pseudomonas</taxon>
    </lineage>
</organism>
<accession>Q3KDJ4</accession>
<reference evidence="6 7" key="1">
    <citation type="journal article" date="2009" name="Genome Biol.">
        <title>Genomic and genetic analyses of diversity and plant interactions of Pseudomonas fluorescens.</title>
        <authorList>
            <person name="Silby M.W."/>
            <person name="Cerdeno-Tarraga A.M."/>
            <person name="Vernikos G.S."/>
            <person name="Giddens S.R."/>
            <person name="Jackson R.W."/>
            <person name="Preston G.M."/>
            <person name="Zhang X.X."/>
            <person name="Moon C.D."/>
            <person name="Gehrig S.M."/>
            <person name="Godfrey S.A."/>
            <person name="Knight C.G."/>
            <person name="Malone J.G."/>
            <person name="Robinson Z."/>
            <person name="Spiers A.J."/>
            <person name="Harris S."/>
            <person name="Challis G.L."/>
            <person name="Yaxley A.M."/>
            <person name="Harris D."/>
            <person name="Seeger K."/>
            <person name="Murphy L."/>
            <person name="Rutter S."/>
            <person name="Squares R."/>
            <person name="Quail M.A."/>
            <person name="Saunders E."/>
            <person name="Mavromatis K."/>
            <person name="Brettin T.S."/>
            <person name="Bentley S.D."/>
            <person name="Hothersall J."/>
            <person name="Stephens E."/>
            <person name="Thomas C.M."/>
            <person name="Parkhill J."/>
            <person name="Levy S.B."/>
            <person name="Rainey P.B."/>
            <person name="Thomson N.R."/>
        </authorList>
    </citation>
    <scope>NUCLEOTIDE SEQUENCE [LARGE SCALE GENOMIC DNA]</scope>
    <source>
        <strain evidence="6 7">Pf0-1</strain>
    </source>
</reference>
<evidence type="ECO:0000313" key="6">
    <source>
        <dbReference type="EMBL" id="ABA74161.1"/>
    </source>
</evidence>
<dbReference type="Proteomes" id="UP000002704">
    <property type="component" value="Chromosome"/>
</dbReference>
<dbReference type="Pfam" id="PF03466">
    <property type="entry name" value="LysR_substrate"/>
    <property type="match status" value="1"/>
</dbReference>
<comment type="similarity">
    <text evidence="1">Belongs to the LysR transcriptional regulatory family.</text>
</comment>
<dbReference type="FunFam" id="1.10.10.10:FF:000001">
    <property type="entry name" value="LysR family transcriptional regulator"/>
    <property type="match status" value="1"/>
</dbReference>
<dbReference type="eggNOG" id="COG0583">
    <property type="taxonomic scope" value="Bacteria"/>
</dbReference>
<feature type="domain" description="HTH lysR-type" evidence="5">
    <location>
        <begin position="25"/>
        <end position="82"/>
    </location>
</feature>
<dbReference type="SUPFAM" id="SSF53850">
    <property type="entry name" value="Periplasmic binding protein-like II"/>
    <property type="match status" value="1"/>
</dbReference>
<evidence type="ECO:0000256" key="3">
    <source>
        <dbReference type="ARBA" id="ARBA00023125"/>
    </source>
</evidence>
<dbReference type="Gene3D" id="3.40.190.290">
    <property type="match status" value="1"/>
</dbReference>
<evidence type="ECO:0000256" key="1">
    <source>
        <dbReference type="ARBA" id="ARBA00009437"/>
    </source>
</evidence>
<dbReference type="SUPFAM" id="SSF46785">
    <property type="entry name" value="Winged helix' DNA-binding domain"/>
    <property type="match status" value="1"/>
</dbReference>
<dbReference type="GO" id="GO:0006351">
    <property type="term" value="P:DNA-templated transcription"/>
    <property type="evidence" value="ECO:0007669"/>
    <property type="project" value="TreeGrafter"/>
</dbReference>
<keyword evidence="3" id="KW-0238">DNA-binding</keyword>
<dbReference type="Gene3D" id="1.10.10.10">
    <property type="entry name" value="Winged helix-like DNA-binding domain superfamily/Winged helix DNA-binding domain"/>
    <property type="match status" value="1"/>
</dbReference>